<dbReference type="GeneID" id="27346441"/>
<evidence type="ECO:0008006" key="4">
    <source>
        <dbReference type="Google" id="ProtNLM"/>
    </source>
</evidence>
<keyword evidence="3" id="KW-1185">Reference proteome</keyword>
<dbReference type="PANTHER" id="PTHR35802:SF1">
    <property type="entry name" value="PROTEASE SYNTHASE AND SPORULATION PROTEIN PAI 2"/>
    <property type="match status" value="1"/>
</dbReference>
<dbReference type="AlphaFoldDB" id="A0A0D2CV36"/>
<evidence type="ECO:0000313" key="3">
    <source>
        <dbReference type="Proteomes" id="UP000054466"/>
    </source>
</evidence>
<dbReference type="InterPro" id="IPR007396">
    <property type="entry name" value="TR_PAI2-type"/>
</dbReference>
<evidence type="ECO:0000313" key="2">
    <source>
        <dbReference type="EMBL" id="KIW27514.1"/>
    </source>
</evidence>
<evidence type="ECO:0000256" key="1">
    <source>
        <dbReference type="SAM" id="MobiDB-lite"/>
    </source>
</evidence>
<dbReference type="OrthoDB" id="2101473at2759"/>
<feature type="compositionally biased region" description="Low complexity" evidence="1">
    <location>
        <begin position="81"/>
        <end position="90"/>
    </location>
</feature>
<dbReference type="HOGENOM" id="CLU_065853_1_0_1"/>
<dbReference type="Pfam" id="PF04299">
    <property type="entry name" value="FMN_bind_2"/>
    <property type="match status" value="1"/>
</dbReference>
<dbReference type="SUPFAM" id="SSF50475">
    <property type="entry name" value="FMN-binding split barrel"/>
    <property type="match status" value="1"/>
</dbReference>
<dbReference type="Gene3D" id="2.30.110.10">
    <property type="entry name" value="Electron Transport, Fmn-binding Protein, Chain A"/>
    <property type="match status" value="1"/>
</dbReference>
<protein>
    <recommendedName>
        <fullName evidence="4">Transcriptional regulator</fullName>
    </recommendedName>
</protein>
<reference evidence="2 3" key="1">
    <citation type="submission" date="2015-01" db="EMBL/GenBank/DDBJ databases">
        <title>The Genome Sequence of Cladophialophora immunda CBS83496.</title>
        <authorList>
            <consortium name="The Broad Institute Genomics Platform"/>
            <person name="Cuomo C."/>
            <person name="de Hoog S."/>
            <person name="Gorbushina A."/>
            <person name="Stielow B."/>
            <person name="Teixiera M."/>
            <person name="Abouelleil A."/>
            <person name="Chapman S.B."/>
            <person name="Priest M."/>
            <person name="Young S.K."/>
            <person name="Wortman J."/>
            <person name="Nusbaum C."/>
            <person name="Birren B."/>
        </authorList>
    </citation>
    <scope>NUCLEOTIDE SEQUENCE [LARGE SCALE GENOMIC DNA]</scope>
    <source>
        <strain evidence="2 3">CBS 83496</strain>
    </source>
</reference>
<dbReference type="VEuPathDB" id="FungiDB:PV07_07247"/>
<dbReference type="InterPro" id="IPR012349">
    <property type="entry name" value="Split_barrel_FMN-bd"/>
</dbReference>
<name>A0A0D2CV36_9EURO</name>
<sequence length="267" mass="29756">MYLRAVHAELHTPALRQFIRENPLGLLITSLSSPNFPTIQCTHIPWVLDVEDDSSETELGRLRGHLARQNPHSKALIEAAQQHQQHQQQQSTSDKGTPPPSGLQSLKEEVSVIFNGPAHHYVTPKFYVDTKPATGKVVPTWNYSAVQVYGTATVHYDTHLEGTGKFLQRQISDLSSHAETTIMGYERPWSVKDAPERYIELLRKNIIGIEIEVTRLEGKYKMSQELGNADRQGVVKGFAALNTQVGDLVAKTVEERGTLKDSLKAVG</sequence>
<organism evidence="2 3">
    <name type="scientific">Cladophialophora immunda</name>
    <dbReference type="NCBI Taxonomy" id="569365"/>
    <lineage>
        <taxon>Eukaryota</taxon>
        <taxon>Fungi</taxon>
        <taxon>Dikarya</taxon>
        <taxon>Ascomycota</taxon>
        <taxon>Pezizomycotina</taxon>
        <taxon>Eurotiomycetes</taxon>
        <taxon>Chaetothyriomycetidae</taxon>
        <taxon>Chaetothyriales</taxon>
        <taxon>Herpotrichiellaceae</taxon>
        <taxon>Cladophialophora</taxon>
    </lineage>
</organism>
<gene>
    <name evidence="2" type="ORF">PV07_07247</name>
</gene>
<feature type="region of interest" description="Disordered" evidence="1">
    <location>
        <begin position="77"/>
        <end position="104"/>
    </location>
</feature>
<dbReference type="PANTHER" id="PTHR35802">
    <property type="entry name" value="PROTEASE SYNTHASE AND SPORULATION PROTEIN PAI 2"/>
    <property type="match status" value="1"/>
</dbReference>
<dbReference type="RefSeq" id="XP_016247730.1">
    <property type="nucleotide sequence ID" value="XM_016394311.1"/>
</dbReference>
<accession>A0A0D2CV36</accession>
<proteinExistence type="predicted"/>
<dbReference type="EMBL" id="KN847043">
    <property type="protein sequence ID" value="KIW27514.1"/>
    <property type="molecule type" value="Genomic_DNA"/>
</dbReference>
<dbReference type="Proteomes" id="UP000054466">
    <property type="component" value="Unassembled WGS sequence"/>
</dbReference>